<dbReference type="PANTHER" id="PTHR47122">
    <property type="entry name" value="MYB-LIKE DNA-BINDING DOMAIN CONTAINING PROTEIN, EXPRESSED"/>
    <property type="match status" value="1"/>
</dbReference>
<dbReference type="PANTHER" id="PTHR47122:SF4">
    <property type="entry name" value="TRF-LIKE 3"/>
    <property type="match status" value="1"/>
</dbReference>
<dbReference type="InterPro" id="IPR001005">
    <property type="entry name" value="SANT/Myb"/>
</dbReference>
<evidence type="ECO:0000256" key="3">
    <source>
        <dbReference type="SAM" id="MobiDB-lite"/>
    </source>
</evidence>
<dbReference type="GO" id="GO:0005634">
    <property type="term" value="C:nucleus"/>
    <property type="evidence" value="ECO:0007669"/>
    <property type="project" value="UniProtKB-SubCell"/>
</dbReference>
<feature type="region of interest" description="Disordered" evidence="3">
    <location>
        <begin position="1"/>
        <end position="42"/>
    </location>
</feature>
<sequence>METVVSMEVNEEAKVEDGIAKETGSEPVSLKHISDPDPDPEPDPVVYKLVRVDGEGRLVPATDEEVLVVEDLLEDEKPEHCAAECEQPIECIKTEGCSLQKNHVQSSEGISSVQLDAAVDLGKKIIQPEEIPCQMASASAGNSISQPMSAVGCPGSEGGLVENWSSRTDLATTGKPDFSKLKGEICLDNLTVKELQETFRATFGRETFVKDKRWLKRRISMGLTNSCDFSTTAFMIKDNEVLKKDKKENRKKSAVYKDLVVGVASETAGSPTNGLNRLADSNPNFDDRKTESLLLEHDSVREDPSLEQRTAKRVRKPTKRYIEEMSEEESRGSSGRLVSVVKSFEHSQSCSKACTMPVQNVRLAGRPMVTRQDSLGGSGVQVPYVSRVRKGRPRENFMPFMPSGIGLATRTVRRALGEPGPAPQDEMQNEVLKSSLSPGWNQQPIAAASENDNHHLERKEVELEKYVELKRMDSFEDNSDDNMGSVPASSGGMRRKHHRPWSLTEVVKLVEGVARYGAGRWSEIKRLAFASYSYRTSVDLKDKWRNLLRASFSQLPAEKGMHNARKHASIPIPAPILLRVRELAEMQAQVPANFSSSKFTGQSGGSDRSVHETRSGYL</sequence>
<feature type="region of interest" description="Disordered" evidence="3">
    <location>
        <begin position="417"/>
        <end position="443"/>
    </location>
</feature>
<dbReference type="InterPro" id="IPR009057">
    <property type="entry name" value="Homeodomain-like_sf"/>
</dbReference>
<dbReference type="PROSITE" id="PS50090">
    <property type="entry name" value="MYB_LIKE"/>
    <property type="match status" value="1"/>
</dbReference>
<feature type="region of interest" description="Disordered" evidence="3">
    <location>
        <begin position="267"/>
        <end position="287"/>
    </location>
</feature>
<dbReference type="Gene3D" id="1.10.246.220">
    <property type="match status" value="1"/>
</dbReference>
<feature type="region of interest" description="Disordered" evidence="3">
    <location>
        <begin position="595"/>
        <end position="618"/>
    </location>
</feature>
<feature type="domain" description="Myb-like" evidence="4">
    <location>
        <begin position="500"/>
        <end position="548"/>
    </location>
</feature>
<evidence type="ECO:0000313" key="6">
    <source>
        <dbReference type="Proteomes" id="UP001652660"/>
    </source>
</evidence>
<proteinExistence type="predicted"/>
<feature type="region of interest" description="Disordered" evidence="3">
    <location>
        <begin position="476"/>
        <end position="497"/>
    </location>
</feature>
<dbReference type="CDD" id="cd11660">
    <property type="entry name" value="SANT_TRF"/>
    <property type="match status" value="1"/>
</dbReference>
<organism evidence="6 7">
    <name type="scientific">Coffea arabica</name>
    <name type="common">Arabian coffee</name>
    <dbReference type="NCBI Taxonomy" id="13443"/>
    <lineage>
        <taxon>Eukaryota</taxon>
        <taxon>Viridiplantae</taxon>
        <taxon>Streptophyta</taxon>
        <taxon>Embryophyta</taxon>
        <taxon>Tracheophyta</taxon>
        <taxon>Spermatophyta</taxon>
        <taxon>Magnoliopsida</taxon>
        <taxon>eudicotyledons</taxon>
        <taxon>Gunneridae</taxon>
        <taxon>Pentapetalae</taxon>
        <taxon>asterids</taxon>
        <taxon>lamiids</taxon>
        <taxon>Gentianales</taxon>
        <taxon>Rubiaceae</taxon>
        <taxon>Ixoroideae</taxon>
        <taxon>Gardenieae complex</taxon>
        <taxon>Bertiereae - Coffeeae clade</taxon>
        <taxon>Coffeeae</taxon>
        <taxon>Coffea</taxon>
    </lineage>
</organism>
<accession>A0A6P6XCU4</accession>
<feature type="compositionally biased region" description="Polar residues" evidence="3">
    <location>
        <begin position="431"/>
        <end position="443"/>
    </location>
</feature>
<dbReference type="GeneID" id="113742105"/>
<dbReference type="SUPFAM" id="SSF46689">
    <property type="entry name" value="Homeodomain-like"/>
    <property type="match status" value="1"/>
</dbReference>
<dbReference type="Pfam" id="PF00249">
    <property type="entry name" value="Myb_DNA-binding"/>
    <property type="match status" value="1"/>
</dbReference>
<feature type="compositionally biased region" description="Basic and acidic residues" evidence="3">
    <location>
        <begin position="608"/>
        <end position="618"/>
    </location>
</feature>
<evidence type="ECO:0000259" key="4">
    <source>
        <dbReference type="PROSITE" id="PS50090"/>
    </source>
</evidence>
<feature type="compositionally biased region" description="Basic and acidic residues" evidence="3">
    <location>
        <begin position="11"/>
        <end position="24"/>
    </location>
</feature>
<keyword evidence="2" id="KW-0539">Nucleus</keyword>
<gene>
    <name evidence="7 8" type="primary">LOC113742105</name>
</gene>
<feature type="domain" description="HTH myb-type" evidence="5">
    <location>
        <begin position="493"/>
        <end position="552"/>
    </location>
</feature>
<dbReference type="Proteomes" id="UP001652660">
    <property type="component" value="Chromosome 4c"/>
</dbReference>
<dbReference type="RefSeq" id="XP_027125611.1">
    <property type="nucleotide sequence ID" value="XM_027269810.1"/>
</dbReference>
<reference evidence="6" key="1">
    <citation type="journal article" date="2025" name="Foods">
        <title>Unveiling the Microbial Signatures of Arabica Coffee Cherries: Insights into Ripeness Specific Diversity, Functional Traits, and Implications for Quality and Safety.</title>
        <authorList>
            <consortium name="RefSeq"/>
            <person name="Tenea G.N."/>
            <person name="Cifuentes V."/>
            <person name="Reyes P."/>
            <person name="Cevallos-Vallejos M."/>
        </authorList>
    </citation>
    <scope>NUCLEOTIDE SEQUENCE [LARGE SCALE GENOMIC DNA]</scope>
</reference>
<dbReference type="PROSITE" id="PS51294">
    <property type="entry name" value="HTH_MYB"/>
    <property type="match status" value="1"/>
</dbReference>
<dbReference type="SMART" id="SM00717">
    <property type="entry name" value="SANT"/>
    <property type="match status" value="1"/>
</dbReference>
<dbReference type="RefSeq" id="XP_027125612.1">
    <property type="nucleotide sequence ID" value="XM_027269811.1"/>
</dbReference>
<dbReference type="OrthoDB" id="608866at2759"/>
<evidence type="ECO:0000259" key="5">
    <source>
        <dbReference type="PROSITE" id="PS51294"/>
    </source>
</evidence>
<name>A0A6P6XCU4_COFAR</name>
<evidence type="ECO:0000313" key="7">
    <source>
        <dbReference type="RefSeq" id="XP_027125611.1"/>
    </source>
</evidence>
<evidence type="ECO:0000313" key="8">
    <source>
        <dbReference type="RefSeq" id="XP_027125612.1"/>
    </source>
</evidence>
<feature type="compositionally biased region" description="Polar residues" evidence="3">
    <location>
        <begin position="267"/>
        <end position="284"/>
    </location>
</feature>
<comment type="subcellular location">
    <subcellularLocation>
        <location evidence="1">Nucleus</location>
    </subcellularLocation>
</comment>
<reference evidence="7 8" key="2">
    <citation type="submission" date="2025-04" db="UniProtKB">
        <authorList>
            <consortium name="RefSeq"/>
        </authorList>
    </citation>
    <scope>IDENTIFICATION</scope>
    <source>
        <tissue evidence="7 8">Leaves</tissue>
    </source>
</reference>
<keyword evidence="6" id="KW-1185">Reference proteome</keyword>
<dbReference type="InterPro" id="IPR017930">
    <property type="entry name" value="Myb_dom"/>
</dbReference>
<evidence type="ECO:0000256" key="1">
    <source>
        <dbReference type="ARBA" id="ARBA00004123"/>
    </source>
</evidence>
<protein>
    <submittedName>
        <fullName evidence="7 8">Uncharacterized protein LOC113742105 isoform X1</fullName>
    </submittedName>
</protein>
<dbReference type="AlphaFoldDB" id="A0A6P6XCU4"/>
<evidence type="ECO:0000256" key="2">
    <source>
        <dbReference type="ARBA" id="ARBA00023242"/>
    </source>
</evidence>